<dbReference type="Pfam" id="PF00107">
    <property type="entry name" value="ADH_zinc_N"/>
    <property type="match status" value="1"/>
</dbReference>
<dbReference type="RefSeq" id="WP_068609843.1">
    <property type="nucleotide sequence ID" value="NZ_CP011388.1"/>
</dbReference>
<dbReference type="OrthoDB" id="9777057at2"/>
<gene>
    <name evidence="6" type="ORF">SY83_20275</name>
</gene>
<evidence type="ECO:0000256" key="4">
    <source>
        <dbReference type="RuleBase" id="RU361277"/>
    </source>
</evidence>
<keyword evidence="2 4" id="KW-0862">Zinc</keyword>
<dbReference type="AlphaFoldDB" id="A0A172TMJ8"/>
<evidence type="ECO:0000256" key="3">
    <source>
        <dbReference type="ARBA" id="ARBA00023002"/>
    </source>
</evidence>
<sequence length="345" mass="37533">MKAAVLEALDQMVVKDLPVPEVDDDSILMKVEAVGICGSDIRIYHHGNARVQLPQVLGHEASGRVEAVGKNVKRFKAGDRISLGADVPCGECIFCEAGQGNNCQINYAMGYQFAGSFAEYVLLNKMVVNYGPIHKIADHVTFEEAALAEPLACVLNGLELSNVNIGDTVVVLGAGPIGCMLCEVARNMGARVILVNRSRPRLEMAKKIDAAHVYICAAEENSIERVLEETGGLGAEVVITCNPSPEAQSDAIYMARNRGRVNLFGGLPKDRSKVTIDTNIIHYKELFVHGAHGSLPRHHRQAVELINNGTIDMKKYATDQFKLEHINEAIAKAESHEGFRVIVKP</sequence>
<dbReference type="Proteomes" id="UP000076927">
    <property type="component" value="Chromosome"/>
</dbReference>
<dbReference type="STRING" id="1178515.SY83_20275"/>
<dbReference type="SUPFAM" id="SSF51735">
    <property type="entry name" value="NAD(P)-binding Rossmann-fold domains"/>
    <property type="match status" value="1"/>
</dbReference>
<evidence type="ECO:0000256" key="2">
    <source>
        <dbReference type="ARBA" id="ARBA00022833"/>
    </source>
</evidence>
<protein>
    <submittedName>
        <fullName evidence="6">L-threonine 3-dehydrogenase</fullName>
    </submittedName>
</protein>
<dbReference type="GO" id="GO:0016491">
    <property type="term" value="F:oxidoreductase activity"/>
    <property type="evidence" value="ECO:0007669"/>
    <property type="project" value="UniProtKB-KW"/>
</dbReference>
<dbReference type="InterPro" id="IPR050129">
    <property type="entry name" value="Zn_alcohol_dh"/>
</dbReference>
<dbReference type="PANTHER" id="PTHR43401">
    <property type="entry name" value="L-THREONINE 3-DEHYDROGENASE"/>
    <property type="match status" value="1"/>
</dbReference>
<feature type="domain" description="Enoyl reductase (ER)" evidence="5">
    <location>
        <begin position="7"/>
        <end position="343"/>
    </location>
</feature>
<dbReference type="PANTHER" id="PTHR43401:SF2">
    <property type="entry name" value="L-THREONINE 3-DEHYDROGENASE"/>
    <property type="match status" value="1"/>
</dbReference>
<comment type="similarity">
    <text evidence="4">Belongs to the zinc-containing alcohol dehydrogenase family.</text>
</comment>
<evidence type="ECO:0000313" key="7">
    <source>
        <dbReference type="Proteomes" id="UP000076927"/>
    </source>
</evidence>
<dbReference type="PATRIC" id="fig|1178515.4.peg.4102"/>
<dbReference type="Gene3D" id="3.90.180.10">
    <property type="entry name" value="Medium-chain alcohol dehydrogenases, catalytic domain"/>
    <property type="match status" value="1"/>
</dbReference>
<keyword evidence="3" id="KW-0560">Oxidoreductase</keyword>
<dbReference type="Gene3D" id="3.40.50.720">
    <property type="entry name" value="NAD(P)-binding Rossmann-like Domain"/>
    <property type="match status" value="1"/>
</dbReference>
<dbReference type="InterPro" id="IPR002328">
    <property type="entry name" value="ADH_Zn_CS"/>
</dbReference>
<comment type="cofactor">
    <cofactor evidence="4">
        <name>Zn(2+)</name>
        <dbReference type="ChEBI" id="CHEBI:29105"/>
    </cofactor>
</comment>
<reference evidence="6 7" key="1">
    <citation type="submission" date="2015-01" db="EMBL/GenBank/DDBJ databases">
        <title>Paenibacillus swuensis/DY6/whole genome sequencing.</title>
        <authorList>
            <person name="Kim M.K."/>
            <person name="Srinivasan S."/>
            <person name="Lee J.-J."/>
        </authorList>
    </citation>
    <scope>NUCLEOTIDE SEQUENCE [LARGE SCALE GENOMIC DNA]</scope>
    <source>
        <strain evidence="6 7">DY6</strain>
    </source>
</reference>
<organism evidence="6 7">
    <name type="scientific">Paenibacillus swuensis</name>
    <dbReference type="NCBI Taxonomy" id="1178515"/>
    <lineage>
        <taxon>Bacteria</taxon>
        <taxon>Bacillati</taxon>
        <taxon>Bacillota</taxon>
        <taxon>Bacilli</taxon>
        <taxon>Bacillales</taxon>
        <taxon>Paenibacillaceae</taxon>
        <taxon>Paenibacillus</taxon>
    </lineage>
</organism>
<evidence type="ECO:0000313" key="6">
    <source>
        <dbReference type="EMBL" id="ANE48240.1"/>
    </source>
</evidence>
<evidence type="ECO:0000256" key="1">
    <source>
        <dbReference type="ARBA" id="ARBA00022723"/>
    </source>
</evidence>
<dbReference type="EMBL" id="CP011388">
    <property type="protein sequence ID" value="ANE48240.1"/>
    <property type="molecule type" value="Genomic_DNA"/>
</dbReference>
<dbReference type="InterPro" id="IPR013149">
    <property type="entry name" value="ADH-like_C"/>
</dbReference>
<dbReference type="InterPro" id="IPR013154">
    <property type="entry name" value="ADH-like_N"/>
</dbReference>
<dbReference type="InterPro" id="IPR036291">
    <property type="entry name" value="NAD(P)-bd_dom_sf"/>
</dbReference>
<keyword evidence="1 4" id="KW-0479">Metal-binding</keyword>
<dbReference type="KEGG" id="pswu:SY83_20275"/>
<dbReference type="PROSITE" id="PS00059">
    <property type="entry name" value="ADH_ZINC"/>
    <property type="match status" value="1"/>
</dbReference>
<dbReference type="GO" id="GO:0008270">
    <property type="term" value="F:zinc ion binding"/>
    <property type="evidence" value="ECO:0007669"/>
    <property type="project" value="InterPro"/>
</dbReference>
<name>A0A172TMJ8_9BACL</name>
<dbReference type="InterPro" id="IPR020843">
    <property type="entry name" value="ER"/>
</dbReference>
<dbReference type="SUPFAM" id="SSF50129">
    <property type="entry name" value="GroES-like"/>
    <property type="match status" value="1"/>
</dbReference>
<dbReference type="SMART" id="SM00829">
    <property type="entry name" value="PKS_ER"/>
    <property type="match status" value="1"/>
</dbReference>
<accession>A0A172TMJ8</accession>
<evidence type="ECO:0000259" key="5">
    <source>
        <dbReference type="SMART" id="SM00829"/>
    </source>
</evidence>
<keyword evidence="7" id="KW-1185">Reference proteome</keyword>
<dbReference type="Pfam" id="PF08240">
    <property type="entry name" value="ADH_N"/>
    <property type="match status" value="1"/>
</dbReference>
<dbReference type="InterPro" id="IPR011032">
    <property type="entry name" value="GroES-like_sf"/>
</dbReference>
<proteinExistence type="inferred from homology"/>